<evidence type="ECO:0000313" key="2">
    <source>
        <dbReference type="Proteomes" id="UP001234202"/>
    </source>
</evidence>
<evidence type="ECO:0000313" key="1">
    <source>
        <dbReference type="EMBL" id="KAJ9127424.1"/>
    </source>
</evidence>
<comment type="caution">
    <text evidence="1">The sequence shown here is derived from an EMBL/GenBank/DDBJ whole genome shotgun (WGS) entry which is preliminary data.</text>
</comment>
<reference evidence="1" key="1">
    <citation type="submission" date="2023-04" db="EMBL/GenBank/DDBJ databases">
        <title>Draft Genome sequencing of Naganishia species isolated from polar environments using Oxford Nanopore Technology.</title>
        <authorList>
            <person name="Leo P."/>
            <person name="Venkateswaran K."/>
        </authorList>
    </citation>
    <scope>NUCLEOTIDE SEQUENCE</scope>
    <source>
        <strain evidence="1">DBVPG 5303</strain>
    </source>
</reference>
<gene>
    <name evidence="1" type="ORF">QFC24_000832</name>
</gene>
<keyword evidence="2" id="KW-1185">Reference proteome</keyword>
<proteinExistence type="predicted"/>
<name>A0ACC2XVS0_9TREE</name>
<dbReference type="EMBL" id="JASBWV010000002">
    <property type="protein sequence ID" value="KAJ9127424.1"/>
    <property type="molecule type" value="Genomic_DNA"/>
</dbReference>
<organism evidence="1 2">
    <name type="scientific">Naganishia onofrii</name>
    <dbReference type="NCBI Taxonomy" id="1851511"/>
    <lineage>
        <taxon>Eukaryota</taxon>
        <taxon>Fungi</taxon>
        <taxon>Dikarya</taxon>
        <taxon>Basidiomycota</taxon>
        <taxon>Agaricomycotina</taxon>
        <taxon>Tremellomycetes</taxon>
        <taxon>Filobasidiales</taxon>
        <taxon>Filobasidiaceae</taxon>
        <taxon>Naganishia</taxon>
    </lineage>
</organism>
<sequence>MAFNRVALAAALLEYDNDNPASGLGYRKARESAIIIGAAAPPPPTLLLGRDGKAGRLPEHRFSGRGIIEDRGSTYGYIPGKAREPPSEEVDMADMMMQQQQGGGGGEMDMAEVDLSSWGLPETLIPQQQRLDRDHQRRLQINTNTSVVDGDAYRRDPSISRGSQGVTPSSPLNGVASPSASTYAHTQPVVKPAVTSPLNRRNRKGRTVSFHDYTSIVDPSADSSSFTRQQQGERGGEEDTMEELAHHHHHAQETQTQPAVRPRSSMSVMNRGRPTSPFDAPRHHHASPITAASVIPSPAGSVALPLHIPLPPSPGQAGGEGRLQSQAETRPLTLSPTRSTYGTNNNHSNNENDDQPNPFALPAPAGPRLSRFDPKISSPAGGGQTDGGAAGPSRAAGTVGYNTDRPISQASGYFPQTTTTTTTTQNRTSFPPPPRPQPQQHPSTMSRLRPRTLLMPTPLHGAHDPTQNQPPSRWDQDGFSRGAKPMPPGALTRPDSFVGQLNDKAALTGAGTGGKRRPTTSTRQLFSVALAGVEGHGHGYGYEAGLVDIPPSAQRDGEVGVQQYGGRRGRFGEEGSEFDEEEEEEEEDSRIAGEQDWRPETRFVQGPSLMDRLEARKAELKSKQRVFRGDNRPAMMSRTSTGPLVNLDATIDPLTGQTSPRLQKRASLVLQDDDGRPLVRSGSQQHGDQPGRPKMPRGKSVFGVDTLWEKELKKLEAQKDSERVLAAQVEEGKRKKGGKRGKKGKRQDRESEPEQDQEGTAVGTHPHTQTMYSQGRTDVDMPPSLSLGDLAAALHAPFNPSEGPISNANPIPHANVDVDDWAAGSDEDGDGSAAQPRRRKRRTTVKPVVVPDTEGGSDSEDDDVPLAKAFGVTRAKSKAEESDSSEDEPLSNLVSSIGLDAPALGAMDRHVDKKKVSSRTLDAADEDDIPLALRRAQKSGNGAVHHAVDATMDEDDMPLAQRRLRAQGTGITDPGSQQQQQQHLAMAMQQHQSMMMNPMMSMYGGSMNMGMMGMGMPSPMGMMPGASLPFGPMAFHNASAFSMPHALPPPPPDPKIDRWRREIEAREGSMVSAPPSAVTSGGRT</sequence>
<protein>
    <submittedName>
        <fullName evidence="1">Uncharacterized protein</fullName>
    </submittedName>
</protein>
<accession>A0ACC2XVS0</accession>
<dbReference type="Proteomes" id="UP001234202">
    <property type="component" value="Unassembled WGS sequence"/>
</dbReference>